<evidence type="ECO:0000313" key="2">
    <source>
        <dbReference type="Proteomes" id="UP000785679"/>
    </source>
</evidence>
<reference evidence="1" key="1">
    <citation type="submission" date="2019-06" db="EMBL/GenBank/DDBJ databases">
        <authorList>
            <person name="Zheng W."/>
        </authorList>
    </citation>
    <scope>NUCLEOTIDE SEQUENCE</scope>
    <source>
        <strain evidence="1">QDHG01</strain>
    </source>
</reference>
<evidence type="ECO:0000313" key="1">
    <source>
        <dbReference type="EMBL" id="TNV77161.1"/>
    </source>
</evidence>
<proteinExistence type="predicted"/>
<gene>
    <name evidence="1" type="ORF">FGO68_gene80</name>
</gene>
<comment type="caution">
    <text evidence="1">The sequence shown here is derived from an EMBL/GenBank/DDBJ whole genome shotgun (WGS) entry which is preliminary data.</text>
</comment>
<organism evidence="1 2">
    <name type="scientific">Halteria grandinella</name>
    <dbReference type="NCBI Taxonomy" id="5974"/>
    <lineage>
        <taxon>Eukaryota</taxon>
        <taxon>Sar</taxon>
        <taxon>Alveolata</taxon>
        <taxon>Ciliophora</taxon>
        <taxon>Intramacronucleata</taxon>
        <taxon>Spirotrichea</taxon>
        <taxon>Stichotrichia</taxon>
        <taxon>Sporadotrichida</taxon>
        <taxon>Halteriidae</taxon>
        <taxon>Halteria</taxon>
    </lineage>
</organism>
<name>A0A8J8NKZ3_HALGN</name>
<accession>A0A8J8NKZ3</accession>
<keyword evidence="2" id="KW-1185">Reference proteome</keyword>
<dbReference type="EMBL" id="RRYP01012370">
    <property type="protein sequence ID" value="TNV77161.1"/>
    <property type="molecule type" value="Genomic_DNA"/>
</dbReference>
<dbReference type="AlphaFoldDB" id="A0A8J8NKZ3"/>
<protein>
    <submittedName>
        <fullName evidence="1">Uncharacterized protein</fullName>
    </submittedName>
</protein>
<sequence length="88" mass="9821">MTVLITFSTTKVAQTLNPKLGHPCHDSPKGLNVLVMQVHQASFPASLQWEVNNFIVNVHARCEHGLIQDNSFLTADESFDIFFCISGY</sequence>
<dbReference type="Proteomes" id="UP000785679">
    <property type="component" value="Unassembled WGS sequence"/>
</dbReference>